<protein>
    <submittedName>
        <fullName evidence="2">Membrane protein</fullName>
    </submittedName>
</protein>
<sequence length="149" mass="16356">MLFIYLLAAAGSGITIVLARIINSKLAEKIGTLQGTLINYIVGLIVSILCFFVSKESSLITISRYHSVPIWAYFGGIVGVITILSSNYITPRISSFYLTLLIFIGQLFVGIAIDYFILQELSLGKLIGGIFVVLGLSYILWVDKKEALE</sequence>
<gene>
    <name evidence="2" type="ORF">bsdtb5_07470</name>
</gene>
<evidence type="ECO:0000256" key="1">
    <source>
        <dbReference type="SAM" id="Phobius"/>
    </source>
</evidence>
<feature type="transmembrane region" description="Helical" evidence="1">
    <location>
        <begin position="65"/>
        <end position="84"/>
    </location>
</feature>
<dbReference type="Pfam" id="PF04657">
    <property type="entry name" value="DMT_YdcZ"/>
    <property type="match status" value="1"/>
</dbReference>
<feature type="transmembrane region" description="Helical" evidence="1">
    <location>
        <begin position="123"/>
        <end position="141"/>
    </location>
</feature>
<feature type="transmembrane region" description="Helical" evidence="1">
    <location>
        <begin position="96"/>
        <end position="116"/>
    </location>
</feature>
<dbReference type="PANTHER" id="PTHR34821:SF2">
    <property type="entry name" value="INNER MEMBRANE PROTEIN YDCZ"/>
    <property type="match status" value="1"/>
</dbReference>
<dbReference type="PANTHER" id="PTHR34821">
    <property type="entry name" value="INNER MEMBRANE PROTEIN YDCZ"/>
    <property type="match status" value="1"/>
</dbReference>
<feature type="transmembrane region" description="Helical" evidence="1">
    <location>
        <begin position="35"/>
        <end position="53"/>
    </location>
</feature>
<keyword evidence="1" id="KW-0812">Transmembrane</keyword>
<name>A0A7R7IBC9_9FIRM</name>
<proteinExistence type="predicted"/>
<dbReference type="Proteomes" id="UP000595897">
    <property type="component" value="Chromosome"/>
</dbReference>
<dbReference type="EMBL" id="AP024169">
    <property type="protein sequence ID" value="BCN29452.1"/>
    <property type="molecule type" value="Genomic_DNA"/>
</dbReference>
<dbReference type="AlphaFoldDB" id="A0A7R7IBC9"/>
<reference evidence="2 3" key="1">
    <citation type="submission" date="2020-11" db="EMBL/GenBank/DDBJ databases">
        <title>Draft genome sequencing of a Lachnospiraceae strain isolated from anoxic soil subjected to BSD treatment.</title>
        <authorList>
            <person name="Uek A."/>
            <person name="Tonouchi A."/>
        </authorList>
    </citation>
    <scope>NUCLEOTIDE SEQUENCE [LARGE SCALE GENOMIC DNA]</scope>
    <source>
        <strain evidence="2 3">TB5</strain>
    </source>
</reference>
<dbReference type="InterPro" id="IPR006750">
    <property type="entry name" value="YdcZ"/>
</dbReference>
<keyword evidence="1" id="KW-1133">Transmembrane helix</keyword>
<keyword evidence="3" id="KW-1185">Reference proteome</keyword>
<keyword evidence="1" id="KW-0472">Membrane</keyword>
<evidence type="ECO:0000313" key="3">
    <source>
        <dbReference type="Proteomes" id="UP000595897"/>
    </source>
</evidence>
<organism evidence="2 3">
    <name type="scientific">Anaeromicropila herbilytica</name>
    <dbReference type="NCBI Taxonomy" id="2785025"/>
    <lineage>
        <taxon>Bacteria</taxon>
        <taxon>Bacillati</taxon>
        <taxon>Bacillota</taxon>
        <taxon>Clostridia</taxon>
        <taxon>Lachnospirales</taxon>
        <taxon>Lachnospiraceae</taxon>
        <taxon>Anaeromicropila</taxon>
    </lineage>
</organism>
<accession>A0A7R7IBC9</accession>
<evidence type="ECO:0000313" key="2">
    <source>
        <dbReference type="EMBL" id="BCN29452.1"/>
    </source>
</evidence>
<dbReference type="RefSeq" id="WP_271714728.1">
    <property type="nucleotide sequence ID" value="NZ_AP024169.1"/>
</dbReference>
<dbReference type="KEGG" id="ahb:bsdtb5_07470"/>
<dbReference type="GO" id="GO:0005886">
    <property type="term" value="C:plasma membrane"/>
    <property type="evidence" value="ECO:0007669"/>
    <property type="project" value="TreeGrafter"/>
</dbReference>